<dbReference type="GO" id="GO:0019628">
    <property type="term" value="P:urate catabolic process"/>
    <property type="evidence" value="ECO:0007669"/>
    <property type="project" value="TreeGrafter"/>
</dbReference>
<dbReference type="Gene3D" id="1.10.3330.10">
    <property type="entry name" value="Oxo-4-hydroxy-4-carboxy-5-ureidoimidazoline decarboxylase"/>
    <property type="match status" value="1"/>
</dbReference>
<dbReference type="PANTHER" id="PTHR43466">
    <property type="entry name" value="2-OXO-4-HYDROXY-4-CARBOXY-5-UREIDOIMIDAZOLINE DECARBOXYLASE-RELATED"/>
    <property type="match status" value="1"/>
</dbReference>
<dbReference type="GO" id="GO:0051997">
    <property type="term" value="F:2-oxo-4-hydroxy-4-carboxy-5-ureidoimidazoline decarboxylase activity"/>
    <property type="evidence" value="ECO:0007669"/>
    <property type="project" value="UniProtKB-EC"/>
</dbReference>
<accession>A0A7J6USU4</accession>
<keyword evidence="6" id="KW-0456">Lyase</keyword>
<protein>
    <recommendedName>
        <fullName evidence="3">2-oxo-4-hydroxy-4-carboxy-5-ureidoimidazoline decarboxylase</fullName>
        <ecNumber evidence="3">4.1.1.97</ecNumber>
    </recommendedName>
</protein>
<dbReference type="OrthoDB" id="10265230at2759"/>
<dbReference type="AlphaFoldDB" id="A0A7J6USU4"/>
<gene>
    <name evidence="9" type="ORF">FRX31_034756</name>
</gene>
<feature type="domain" description="Oxo-4-hydroxy-4-carboxy-5-ureidoimidazoline decarboxylase" evidence="8">
    <location>
        <begin position="8"/>
        <end position="132"/>
    </location>
</feature>
<evidence type="ECO:0000256" key="3">
    <source>
        <dbReference type="ARBA" id="ARBA00012257"/>
    </source>
</evidence>
<evidence type="ECO:0000256" key="7">
    <source>
        <dbReference type="SAM" id="MobiDB-lite"/>
    </source>
</evidence>
<dbReference type="GO" id="GO:0006144">
    <property type="term" value="P:purine nucleobase metabolic process"/>
    <property type="evidence" value="ECO:0007669"/>
    <property type="project" value="UniProtKB-KW"/>
</dbReference>
<evidence type="ECO:0000259" key="8">
    <source>
        <dbReference type="Pfam" id="PF09349"/>
    </source>
</evidence>
<organism evidence="9 10">
    <name type="scientific">Thalictrum thalictroides</name>
    <name type="common">Rue-anemone</name>
    <name type="synonym">Anemone thalictroides</name>
    <dbReference type="NCBI Taxonomy" id="46969"/>
    <lineage>
        <taxon>Eukaryota</taxon>
        <taxon>Viridiplantae</taxon>
        <taxon>Streptophyta</taxon>
        <taxon>Embryophyta</taxon>
        <taxon>Tracheophyta</taxon>
        <taxon>Spermatophyta</taxon>
        <taxon>Magnoliopsida</taxon>
        <taxon>Ranunculales</taxon>
        <taxon>Ranunculaceae</taxon>
        <taxon>Thalictroideae</taxon>
        <taxon>Thalictrum</taxon>
    </lineage>
</organism>
<keyword evidence="5" id="KW-0210">Decarboxylase</keyword>
<evidence type="ECO:0000256" key="6">
    <source>
        <dbReference type="ARBA" id="ARBA00023239"/>
    </source>
</evidence>
<dbReference type="Proteomes" id="UP000554482">
    <property type="component" value="Unassembled WGS sequence"/>
</dbReference>
<evidence type="ECO:0000256" key="5">
    <source>
        <dbReference type="ARBA" id="ARBA00022793"/>
    </source>
</evidence>
<dbReference type="EMBL" id="JABWDY010043757">
    <property type="protein sequence ID" value="KAF5175654.1"/>
    <property type="molecule type" value="Genomic_DNA"/>
</dbReference>
<dbReference type="PANTHER" id="PTHR43466:SF1">
    <property type="entry name" value="2-OXO-4-HYDROXY-4-CARBOXY-5-UREIDOIMIDAZOLINE DECARBOXYLASE-RELATED"/>
    <property type="match status" value="1"/>
</dbReference>
<reference evidence="9 10" key="1">
    <citation type="submission" date="2020-06" db="EMBL/GenBank/DDBJ databases">
        <title>Transcriptomic and genomic resources for Thalictrum thalictroides and T. hernandezii: Facilitating candidate gene discovery in an emerging model plant lineage.</title>
        <authorList>
            <person name="Arias T."/>
            <person name="Riano-Pachon D.M."/>
            <person name="Di Stilio V.S."/>
        </authorList>
    </citation>
    <scope>NUCLEOTIDE SEQUENCE [LARGE SCALE GENOMIC DNA]</scope>
    <source>
        <strain evidence="10">cv. WT478/WT964</strain>
        <tissue evidence="9">Leaves</tissue>
    </source>
</reference>
<dbReference type="InterPro" id="IPR018020">
    <property type="entry name" value="OHCU_decarboxylase"/>
</dbReference>
<evidence type="ECO:0000256" key="4">
    <source>
        <dbReference type="ARBA" id="ARBA00022631"/>
    </source>
</evidence>
<dbReference type="GO" id="GO:0005777">
    <property type="term" value="C:peroxisome"/>
    <property type="evidence" value="ECO:0007669"/>
    <property type="project" value="TreeGrafter"/>
</dbReference>
<comment type="pathway">
    <text evidence="2">Purine metabolism; urate degradation; (S)-allantoin from urate: step 3/3.</text>
</comment>
<feature type="region of interest" description="Disordered" evidence="7">
    <location>
        <begin position="65"/>
        <end position="85"/>
    </location>
</feature>
<evidence type="ECO:0000256" key="1">
    <source>
        <dbReference type="ARBA" id="ARBA00001163"/>
    </source>
</evidence>
<comment type="caution">
    <text evidence="9">The sequence shown here is derived from an EMBL/GenBank/DDBJ whole genome shotgun (WGS) entry which is preliminary data.</text>
</comment>
<dbReference type="InterPro" id="IPR036778">
    <property type="entry name" value="OHCU_decarboxylase_sf"/>
</dbReference>
<name>A0A7J6USU4_THATH</name>
<evidence type="ECO:0000313" key="9">
    <source>
        <dbReference type="EMBL" id="KAF5175654.1"/>
    </source>
</evidence>
<feature type="compositionally biased region" description="Polar residues" evidence="7">
    <location>
        <begin position="65"/>
        <end position="84"/>
    </location>
</feature>
<dbReference type="SUPFAM" id="SSF158694">
    <property type="entry name" value="UraD-Like"/>
    <property type="match status" value="1"/>
</dbReference>
<keyword evidence="10" id="KW-1185">Reference proteome</keyword>
<evidence type="ECO:0000256" key="2">
    <source>
        <dbReference type="ARBA" id="ARBA00004754"/>
    </source>
</evidence>
<comment type="catalytic activity">
    <reaction evidence="1">
        <text>5-hydroxy-2-oxo-4-ureido-2,5-dihydro-1H-imidazole-5-carboxylate + H(+) = (S)-allantoin + CO2</text>
        <dbReference type="Rhea" id="RHEA:26301"/>
        <dbReference type="ChEBI" id="CHEBI:15378"/>
        <dbReference type="ChEBI" id="CHEBI:15678"/>
        <dbReference type="ChEBI" id="CHEBI:16526"/>
        <dbReference type="ChEBI" id="CHEBI:58639"/>
        <dbReference type="EC" id="4.1.1.97"/>
    </reaction>
</comment>
<keyword evidence="4" id="KW-0659">Purine metabolism</keyword>
<sequence length="149" mass="16663">MDSRFEEKDFLTCCGSTKFAQQLAAADVAGSENLQQIVEAARDIWFNKVDVNGWLEAFAAHPQIGQTSSPNHKSDTSAQWSKGEQSTALATSTQSTLQELFEWNAWYMQKFGFVFLICASGRTTPEILSELKVNVKIEFLQTHAHILQS</sequence>
<dbReference type="EC" id="4.1.1.97" evidence="3"/>
<proteinExistence type="predicted"/>
<evidence type="ECO:0000313" key="10">
    <source>
        <dbReference type="Proteomes" id="UP000554482"/>
    </source>
</evidence>
<dbReference type="Pfam" id="PF09349">
    <property type="entry name" value="OHCU_decarbox"/>
    <property type="match status" value="1"/>
</dbReference>